<dbReference type="SUPFAM" id="SSF50249">
    <property type="entry name" value="Nucleic acid-binding proteins"/>
    <property type="match status" value="1"/>
</dbReference>
<dbReference type="InterPro" id="IPR033911">
    <property type="entry name" value="MetRS_core"/>
</dbReference>
<feature type="binding site" evidence="15">
    <location>
        <position position="143"/>
    </location>
    <ligand>
        <name>Zn(2+)</name>
        <dbReference type="ChEBI" id="CHEBI:29105"/>
    </ligand>
</feature>
<dbReference type="Gene3D" id="3.40.50.620">
    <property type="entry name" value="HUPs"/>
    <property type="match status" value="1"/>
</dbReference>
<dbReference type="PANTHER" id="PTHR43326:SF1">
    <property type="entry name" value="METHIONINE--TRNA LIGASE, MITOCHONDRIAL"/>
    <property type="match status" value="1"/>
</dbReference>
<dbReference type="NCBIfam" id="TIGR00398">
    <property type="entry name" value="metG"/>
    <property type="match status" value="1"/>
</dbReference>
<feature type="binding site" evidence="15">
    <location>
        <position position="125"/>
    </location>
    <ligand>
        <name>Zn(2+)</name>
        <dbReference type="ChEBI" id="CHEBI:29105"/>
    </ligand>
</feature>
<dbReference type="InterPro" id="IPR009080">
    <property type="entry name" value="tRNAsynth_Ia_anticodon-bd"/>
</dbReference>
<dbReference type="Gene3D" id="2.40.50.140">
    <property type="entry name" value="Nucleic acid-binding proteins"/>
    <property type="match status" value="1"/>
</dbReference>
<dbReference type="Gene3D" id="2.170.220.10">
    <property type="match status" value="1"/>
</dbReference>
<dbReference type="CDD" id="cd02800">
    <property type="entry name" value="tRNA_bind_EcMetRS_like"/>
    <property type="match status" value="1"/>
</dbReference>
<evidence type="ECO:0000256" key="4">
    <source>
        <dbReference type="ARBA" id="ARBA00006590"/>
    </source>
</evidence>
<dbReference type="InterPro" id="IPR015413">
    <property type="entry name" value="Methionyl/Leucyl_tRNA_Synth"/>
</dbReference>
<evidence type="ECO:0000256" key="3">
    <source>
        <dbReference type="ARBA" id="ARBA00004496"/>
    </source>
</evidence>
<dbReference type="GO" id="GO:0000049">
    <property type="term" value="F:tRNA binding"/>
    <property type="evidence" value="ECO:0007669"/>
    <property type="project" value="UniProtKB-UniRule"/>
</dbReference>
<dbReference type="PRINTS" id="PR01041">
    <property type="entry name" value="TRNASYNTHMET"/>
</dbReference>
<dbReference type="Proteomes" id="UP000188298">
    <property type="component" value="Chromosome"/>
</dbReference>
<accession>A0A1Q2LGC5</accession>
<gene>
    <name evidence="15" type="primary">metG</name>
    <name evidence="17" type="ORF">XJ32_04510</name>
</gene>
<dbReference type="InterPro" id="IPR014758">
    <property type="entry name" value="Met-tRNA_synth"/>
</dbReference>
<dbReference type="EC" id="6.1.1.10" evidence="15"/>
<dbReference type="EMBL" id="CP019645">
    <property type="protein sequence ID" value="AQQ59478.1"/>
    <property type="molecule type" value="Genomic_DNA"/>
</dbReference>
<keyword evidence="13 15" id="KW-0030">Aminoacyl-tRNA synthetase</keyword>
<dbReference type="Gene3D" id="1.10.730.10">
    <property type="entry name" value="Isoleucyl-tRNA Synthetase, Domain 1"/>
    <property type="match status" value="1"/>
</dbReference>
<feature type="short sequence motif" description="'KMSKS' region" evidence="15">
    <location>
        <begin position="316"/>
        <end position="320"/>
    </location>
</feature>
<dbReference type="PROSITE" id="PS50886">
    <property type="entry name" value="TRBD"/>
    <property type="match status" value="1"/>
</dbReference>
<dbReference type="CDD" id="cd00814">
    <property type="entry name" value="MetRS_core"/>
    <property type="match status" value="1"/>
</dbReference>
<dbReference type="Pfam" id="PF19303">
    <property type="entry name" value="Anticodon_3"/>
    <property type="match status" value="1"/>
</dbReference>
<reference evidence="17 18" key="1">
    <citation type="submission" date="2017-02" db="EMBL/GenBank/DDBJ databases">
        <title>Whole genome sequencing of Helicobacter bilis strain AAQJH.</title>
        <authorList>
            <person name="Conlan S."/>
            <person name="Thomas P.J."/>
            <person name="Mullikin J."/>
            <person name="Palmore T.N."/>
            <person name="Frank K.M."/>
            <person name="Segre J.A."/>
        </authorList>
    </citation>
    <scope>NUCLEOTIDE SEQUENCE [LARGE SCALE GENOMIC DNA]</scope>
    <source>
        <strain evidence="17 18">AAQJH</strain>
    </source>
</reference>
<evidence type="ECO:0000256" key="1">
    <source>
        <dbReference type="ARBA" id="ARBA00001947"/>
    </source>
</evidence>
<dbReference type="InterPro" id="IPR004495">
    <property type="entry name" value="Met-tRNA-synth_bsu_C"/>
</dbReference>
<evidence type="ECO:0000256" key="14">
    <source>
        <dbReference type="ARBA" id="ARBA00047364"/>
    </source>
</evidence>
<evidence type="ECO:0000256" key="7">
    <source>
        <dbReference type="ARBA" id="ARBA00022555"/>
    </source>
</evidence>
<dbReference type="InterPro" id="IPR012340">
    <property type="entry name" value="NA-bd_OB-fold"/>
</dbReference>
<protein>
    <recommendedName>
        <fullName evidence="15">Methionine--tRNA ligase</fullName>
        <ecNumber evidence="15">6.1.1.10</ecNumber>
    </recommendedName>
    <alternativeName>
        <fullName evidence="15">Methionyl-tRNA synthetase</fullName>
        <shortName evidence="15">MetRS</shortName>
    </alternativeName>
</protein>
<dbReference type="CDD" id="cd07957">
    <property type="entry name" value="Anticodon_Ia_Met"/>
    <property type="match status" value="1"/>
</dbReference>
<dbReference type="SUPFAM" id="SSF52374">
    <property type="entry name" value="Nucleotidylyl transferase"/>
    <property type="match status" value="1"/>
</dbReference>
<feature type="binding site" evidence="15">
    <location>
        <position position="128"/>
    </location>
    <ligand>
        <name>Zn(2+)</name>
        <dbReference type="ChEBI" id="CHEBI:29105"/>
    </ligand>
</feature>
<keyword evidence="8 15" id="KW-0436">Ligase</keyword>
<dbReference type="GO" id="GO:0006431">
    <property type="term" value="P:methionyl-tRNA aminoacylation"/>
    <property type="evidence" value="ECO:0007669"/>
    <property type="project" value="UniProtKB-UniRule"/>
</dbReference>
<dbReference type="Pfam" id="PF09334">
    <property type="entry name" value="tRNA-synt_1g"/>
    <property type="match status" value="2"/>
</dbReference>
<dbReference type="KEGG" id="hbl:XJ32_04510"/>
<dbReference type="InterPro" id="IPR014729">
    <property type="entry name" value="Rossmann-like_a/b/a_fold"/>
</dbReference>
<sequence length="663" mass="76630">MKKLLTTPIYYVNDVPHIGHAYTTILADVMKKYWTLRGDDVFFLTGTDEHGQKIEEAAKKHGIKTIEYANSISEKFRDTWREYDIDYDKFIRTTYFEHILSVQKAFEIMYDRGDIYKGAYEGMYCVGCESFFTQTQVIDGIYCPDCSGKKETRLVKEESYFFALSKYQDKLLAWYRENPDCIMPSHKRNEVIKFVEQGLQDLSITRISFEWGIKIPLKLRDSKHIIYVWLDALMNYASALGYGLDYNNAKEQLSYKMEQNPCLESKMEYFNNTTHIVGKDILRFHAIYWPAFLMSLDLPLPKHILVHGWWTIDGVKMSKSIGNVIHPLDIKNAYPTDIFRYFLLREVPFGQDGDFSQIALINRNNGELSNDLGNLLNRLIGMSEKYFQFDLSKSYDENAYVSQKEEISRIINQSLAYMDSMQPHKFLESVWELFYLANTMITQIAPWELIKQEKSIECKAFLNLIANILAKAALLLYPILPNSCKEISRALNISIDSKQFDTLIIKQGYIQDFMIQKVCALFPKIEEPRMKTMHQPFVENKPQKEKDSIHKPCINDTINIDYFQQIVIKVGTIIAAEKLPKSKKLLKLQVDLGEEKPRQIIAGIAEFYDTENLIGTQACVLANLAPAKLMGEISQGMILACKDENGLSLLRTEHARVNGSRIS</sequence>
<dbReference type="FunFam" id="2.40.50.140:FF:000042">
    <property type="entry name" value="Methionine--tRNA ligase"/>
    <property type="match status" value="1"/>
</dbReference>
<dbReference type="HAMAP" id="MF_01228">
    <property type="entry name" value="Met_tRNA_synth_type2"/>
    <property type="match status" value="1"/>
</dbReference>
<dbReference type="GO" id="GO:0004825">
    <property type="term" value="F:methionine-tRNA ligase activity"/>
    <property type="evidence" value="ECO:0007669"/>
    <property type="project" value="UniProtKB-UniRule"/>
</dbReference>
<dbReference type="GO" id="GO:0005737">
    <property type="term" value="C:cytoplasm"/>
    <property type="evidence" value="ECO:0007669"/>
    <property type="project" value="UniProtKB-SubCell"/>
</dbReference>
<comment type="caution">
    <text evidence="15">Lacks conserved residue(s) required for the propagation of feature annotation.</text>
</comment>
<evidence type="ECO:0000256" key="13">
    <source>
        <dbReference type="ARBA" id="ARBA00023146"/>
    </source>
</evidence>
<dbReference type="PANTHER" id="PTHR43326">
    <property type="entry name" value="METHIONYL-TRNA SYNTHETASE"/>
    <property type="match status" value="1"/>
</dbReference>
<keyword evidence="7 15" id="KW-0820">tRNA-binding</keyword>
<dbReference type="InterPro" id="IPR041872">
    <property type="entry name" value="Anticodon_Met"/>
</dbReference>
<proteinExistence type="inferred from homology"/>
<evidence type="ECO:0000259" key="16">
    <source>
        <dbReference type="PROSITE" id="PS50886"/>
    </source>
</evidence>
<evidence type="ECO:0000313" key="17">
    <source>
        <dbReference type="EMBL" id="AQQ59478.1"/>
    </source>
</evidence>
<dbReference type="NCBIfam" id="NF008900">
    <property type="entry name" value="PRK12267.1"/>
    <property type="match status" value="1"/>
</dbReference>
<name>A0A1Q2LGC5_9HELI</name>
<keyword evidence="9 15" id="KW-0547">Nucleotide-binding</keyword>
<evidence type="ECO:0000256" key="8">
    <source>
        <dbReference type="ARBA" id="ARBA00022598"/>
    </source>
</evidence>
<comment type="catalytic activity">
    <reaction evidence="14 15">
        <text>tRNA(Met) + L-methionine + ATP = L-methionyl-tRNA(Met) + AMP + diphosphate</text>
        <dbReference type="Rhea" id="RHEA:13481"/>
        <dbReference type="Rhea" id="RHEA-COMP:9667"/>
        <dbReference type="Rhea" id="RHEA-COMP:9698"/>
        <dbReference type="ChEBI" id="CHEBI:30616"/>
        <dbReference type="ChEBI" id="CHEBI:33019"/>
        <dbReference type="ChEBI" id="CHEBI:57844"/>
        <dbReference type="ChEBI" id="CHEBI:78442"/>
        <dbReference type="ChEBI" id="CHEBI:78530"/>
        <dbReference type="ChEBI" id="CHEBI:456215"/>
        <dbReference type="EC" id="6.1.1.10"/>
    </reaction>
</comment>
<evidence type="ECO:0000256" key="15">
    <source>
        <dbReference type="HAMAP-Rule" id="MF_01228"/>
    </source>
</evidence>
<comment type="subcellular location">
    <subcellularLocation>
        <location evidence="3 15">Cytoplasm</location>
    </subcellularLocation>
</comment>
<evidence type="ECO:0000256" key="11">
    <source>
        <dbReference type="ARBA" id="ARBA00022884"/>
    </source>
</evidence>
<dbReference type="Pfam" id="PF01588">
    <property type="entry name" value="tRNA_bind"/>
    <property type="match status" value="1"/>
</dbReference>
<dbReference type="RefSeq" id="WP_077388486.1">
    <property type="nucleotide sequence ID" value="NZ_CP019645.1"/>
</dbReference>
<dbReference type="AlphaFoldDB" id="A0A1Q2LGC5"/>
<evidence type="ECO:0000256" key="5">
    <source>
        <dbReference type="ARBA" id="ARBA00011738"/>
    </source>
</evidence>
<dbReference type="GO" id="GO:0005524">
    <property type="term" value="F:ATP binding"/>
    <property type="evidence" value="ECO:0007669"/>
    <property type="project" value="UniProtKB-UniRule"/>
</dbReference>
<evidence type="ECO:0000256" key="2">
    <source>
        <dbReference type="ARBA" id="ARBA00003314"/>
    </source>
</evidence>
<keyword evidence="11 15" id="KW-0694">RNA-binding</keyword>
<comment type="cofactor">
    <cofactor evidence="1">
        <name>Zn(2+)</name>
        <dbReference type="ChEBI" id="CHEBI:29105"/>
    </cofactor>
</comment>
<evidence type="ECO:0000256" key="12">
    <source>
        <dbReference type="ARBA" id="ARBA00022917"/>
    </source>
</evidence>
<evidence type="ECO:0000256" key="9">
    <source>
        <dbReference type="ARBA" id="ARBA00022741"/>
    </source>
</evidence>
<evidence type="ECO:0000256" key="6">
    <source>
        <dbReference type="ARBA" id="ARBA00022490"/>
    </source>
</evidence>
<comment type="similarity">
    <text evidence="4">Belongs to the class-I aminoacyl-tRNA synthetase family. MetG type 2A subfamily.</text>
</comment>
<comment type="function">
    <text evidence="2 15">Is required not only for elongation of protein synthesis but also for the initiation of all mRNA translation through initiator tRNA(fMet) aminoacylation.</text>
</comment>
<keyword evidence="10 15" id="KW-0067">ATP-binding</keyword>
<dbReference type="FunFam" id="2.170.220.10:FF:000002">
    <property type="entry name" value="Methionine--tRNA ligase"/>
    <property type="match status" value="1"/>
</dbReference>
<dbReference type="InterPro" id="IPR002547">
    <property type="entry name" value="tRNA-bd_dom"/>
</dbReference>
<evidence type="ECO:0000256" key="10">
    <source>
        <dbReference type="ARBA" id="ARBA00022840"/>
    </source>
</evidence>
<dbReference type="NCBIfam" id="TIGR00399">
    <property type="entry name" value="metG_C_term"/>
    <property type="match status" value="1"/>
</dbReference>
<comment type="subunit">
    <text evidence="5 15">Homodimer.</text>
</comment>
<keyword evidence="12 15" id="KW-0648">Protein biosynthesis</keyword>
<feature type="domain" description="TRNA-binding" evidence="16">
    <location>
        <begin position="562"/>
        <end position="663"/>
    </location>
</feature>
<dbReference type="InterPro" id="IPR023457">
    <property type="entry name" value="Met-tRNA_synth_2"/>
</dbReference>
<feature type="short sequence motif" description="'HIGH' region" evidence="15">
    <location>
        <begin position="10"/>
        <end position="20"/>
    </location>
</feature>
<evidence type="ECO:0000313" key="18">
    <source>
        <dbReference type="Proteomes" id="UP000188298"/>
    </source>
</evidence>
<keyword evidence="6 15" id="KW-0963">Cytoplasm</keyword>
<dbReference type="SUPFAM" id="SSF47323">
    <property type="entry name" value="Anticodon-binding domain of a subclass of class I aminoacyl-tRNA synthetases"/>
    <property type="match status" value="1"/>
</dbReference>
<organism evidence="17 18">
    <name type="scientific">Helicobacter bilis</name>
    <dbReference type="NCBI Taxonomy" id="37372"/>
    <lineage>
        <taxon>Bacteria</taxon>
        <taxon>Pseudomonadati</taxon>
        <taxon>Campylobacterota</taxon>
        <taxon>Epsilonproteobacteria</taxon>
        <taxon>Campylobacterales</taxon>
        <taxon>Helicobacteraceae</taxon>
        <taxon>Helicobacter</taxon>
    </lineage>
</organism>